<evidence type="ECO:0000313" key="2">
    <source>
        <dbReference type="Proteomes" id="UP000618319"/>
    </source>
</evidence>
<accession>A0ABR9T1U0</accession>
<sequence length="75" mass="8619">MLLFLKLPLSLPLHWPWQDFSFLLDEKGAKSQDLVNVTLKAFGFTKQLLDVSLRRSVLNANPKALLTLHRPRSSF</sequence>
<reference evidence="1 2" key="1">
    <citation type="submission" date="2018-02" db="EMBL/GenBank/DDBJ databases">
        <title>Sphingobacterium KA21.</title>
        <authorList>
            <person name="Vasarhelyi B.M."/>
            <person name="Deshmukh S."/>
            <person name="Balint B."/>
            <person name="Kukolya J."/>
        </authorList>
    </citation>
    <scope>NUCLEOTIDE SEQUENCE [LARGE SCALE GENOMIC DNA]</scope>
    <source>
        <strain evidence="1 2">Ka21</strain>
    </source>
</reference>
<protein>
    <submittedName>
        <fullName evidence="1">Uncharacterized protein</fullName>
    </submittedName>
</protein>
<dbReference type="Proteomes" id="UP000618319">
    <property type="component" value="Unassembled WGS sequence"/>
</dbReference>
<evidence type="ECO:0000313" key="1">
    <source>
        <dbReference type="EMBL" id="MBE8719298.1"/>
    </source>
</evidence>
<name>A0ABR9T1U0_9SPHI</name>
<proteinExistence type="predicted"/>
<keyword evidence="2" id="KW-1185">Reference proteome</keyword>
<comment type="caution">
    <text evidence="1">The sequence shown here is derived from an EMBL/GenBank/DDBJ whole genome shotgun (WGS) entry which is preliminary data.</text>
</comment>
<gene>
    <name evidence="1" type="ORF">C4F40_00960</name>
</gene>
<organism evidence="1 2">
    <name type="scientific">Sphingobacterium pedocola</name>
    <dbReference type="NCBI Taxonomy" id="2082722"/>
    <lineage>
        <taxon>Bacteria</taxon>
        <taxon>Pseudomonadati</taxon>
        <taxon>Bacteroidota</taxon>
        <taxon>Sphingobacteriia</taxon>
        <taxon>Sphingobacteriales</taxon>
        <taxon>Sphingobacteriaceae</taxon>
        <taxon>Sphingobacterium</taxon>
    </lineage>
</organism>
<dbReference type="EMBL" id="PSKQ01000010">
    <property type="protein sequence ID" value="MBE8719298.1"/>
    <property type="molecule type" value="Genomic_DNA"/>
</dbReference>